<keyword evidence="5" id="KW-0378">Hydrolase</keyword>
<feature type="chain" id="PRO_5045457963" evidence="3">
    <location>
        <begin position="23"/>
        <end position="406"/>
    </location>
</feature>
<feature type="domain" description="M23ase beta-sheet core" evidence="4">
    <location>
        <begin position="307"/>
        <end position="399"/>
    </location>
</feature>
<dbReference type="Pfam" id="PF01551">
    <property type="entry name" value="Peptidase_M23"/>
    <property type="match status" value="1"/>
</dbReference>
<keyword evidence="2" id="KW-0175">Coiled coil</keyword>
<gene>
    <name evidence="5" type="ORF">ACFQ1Q_04630</name>
</gene>
<evidence type="ECO:0000256" key="1">
    <source>
        <dbReference type="ARBA" id="ARBA00022729"/>
    </source>
</evidence>
<feature type="coiled-coil region" evidence="2">
    <location>
        <begin position="161"/>
        <end position="248"/>
    </location>
</feature>
<dbReference type="Gene3D" id="6.10.250.3150">
    <property type="match status" value="1"/>
</dbReference>
<name>A0ABW3N4B9_9FLAO</name>
<reference evidence="6" key="1">
    <citation type="journal article" date="2019" name="Int. J. Syst. Evol. Microbiol.">
        <title>The Global Catalogue of Microorganisms (GCM) 10K type strain sequencing project: providing services to taxonomists for standard genome sequencing and annotation.</title>
        <authorList>
            <consortium name="The Broad Institute Genomics Platform"/>
            <consortium name="The Broad Institute Genome Sequencing Center for Infectious Disease"/>
            <person name="Wu L."/>
            <person name="Ma J."/>
        </authorList>
    </citation>
    <scope>NUCLEOTIDE SEQUENCE [LARGE SCALE GENOMIC DNA]</scope>
    <source>
        <strain evidence="6">CCUG 62215</strain>
    </source>
</reference>
<sequence length="406" mass="46640">MRLKSIFLIVLLSLFSVTTITAQSKEQKELEAKRQQILKELSRYNALYNKEKKKETSVIKQVEDVNYKIRVKQNLIKITNEQANQLTRDINNNQNQITDLRNQLTALKEDYAKMIVKSYKSKSEQSKIMFLLSSDNFKQAYKRLQYINQYKAYQKKQAEEIKTKTEVLQKLNLQLAEQKEQKKKLIAENRKAKRELEQEVAEQEALMALIRKDIKKHSLAIRKKRQEAERIDKEINRLIREAIAASNKKAGKTSSTGKFVLTPAGKALAANFESNRGKLPWPVDRGVIKSKYGLQRSITDGAVKQNYKSIYIATENNAEVKSVFNGEVYKIMVIKNANPAVMISHGNYITVYMNMASINVKPGQKLKTGDVIGKAFTNKTSGETLLGFRVYKNDATQNPEYWLSKN</sequence>
<feature type="coiled-coil region" evidence="2">
    <location>
        <begin position="76"/>
        <end position="117"/>
    </location>
</feature>
<accession>A0ABW3N4B9</accession>
<dbReference type="InterPro" id="IPR016047">
    <property type="entry name" value="M23ase_b-sheet_dom"/>
</dbReference>
<dbReference type="InterPro" id="IPR050570">
    <property type="entry name" value="Cell_wall_metabolism_enzyme"/>
</dbReference>
<feature type="coiled-coil region" evidence="2">
    <location>
        <begin position="20"/>
        <end position="47"/>
    </location>
</feature>
<dbReference type="CDD" id="cd12797">
    <property type="entry name" value="M23_peptidase"/>
    <property type="match status" value="1"/>
</dbReference>
<evidence type="ECO:0000313" key="5">
    <source>
        <dbReference type="EMBL" id="MFD1062522.1"/>
    </source>
</evidence>
<evidence type="ECO:0000313" key="6">
    <source>
        <dbReference type="Proteomes" id="UP001597013"/>
    </source>
</evidence>
<protein>
    <submittedName>
        <fullName evidence="5">Murein hydrolase activator EnvC family protein</fullName>
    </submittedName>
</protein>
<dbReference type="PANTHER" id="PTHR21666:SF289">
    <property type="entry name" value="L-ALA--D-GLU ENDOPEPTIDASE"/>
    <property type="match status" value="1"/>
</dbReference>
<comment type="caution">
    <text evidence="5">The sequence shown here is derived from an EMBL/GenBank/DDBJ whole genome shotgun (WGS) entry which is preliminary data.</text>
</comment>
<dbReference type="GO" id="GO:0016787">
    <property type="term" value="F:hydrolase activity"/>
    <property type="evidence" value="ECO:0007669"/>
    <property type="project" value="UniProtKB-KW"/>
</dbReference>
<dbReference type="Gene3D" id="2.70.70.10">
    <property type="entry name" value="Glucose Permease (Domain IIA)"/>
    <property type="match status" value="1"/>
</dbReference>
<evidence type="ECO:0000259" key="4">
    <source>
        <dbReference type="Pfam" id="PF01551"/>
    </source>
</evidence>
<keyword evidence="6" id="KW-1185">Reference proteome</keyword>
<evidence type="ECO:0000256" key="2">
    <source>
        <dbReference type="SAM" id="Coils"/>
    </source>
</evidence>
<dbReference type="Proteomes" id="UP001597013">
    <property type="component" value="Unassembled WGS sequence"/>
</dbReference>
<feature type="signal peptide" evidence="3">
    <location>
        <begin position="1"/>
        <end position="22"/>
    </location>
</feature>
<proteinExistence type="predicted"/>
<dbReference type="PANTHER" id="PTHR21666">
    <property type="entry name" value="PEPTIDASE-RELATED"/>
    <property type="match status" value="1"/>
</dbReference>
<evidence type="ECO:0000256" key="3">
    <source>
        <dbReference type="SAM" id="SignalP"/>
    </source>
</evidence>
<dbReference type="EMBL" id="JBHTJL010000009">
    <property type="protein sequence ID" value="MFD1062522.1"/>
    <property type="molecule type" value="Genomic_DNA"/>
</dbReference>
<dbReference type="InterPro" id="IPR011055">
    <property type="entry name" value="Dup_hybrid_motif"/>
</dbReference>
<dbReference type="RefSeq" id="WP_386128461.1">
    <property type="nucleotide sequence ID" value="NZ_JBHTJL010000009.1"/>
</dbReference>
<dbReference type="SUPFAM" id="SSF51261">
    <property type="entry name" value="Duplicated hybrid motif"/>
    <property type="match status" value="1"/>
</dbReference>
<organism evidence="5 6">
    <name type="scientific">Winogradskyella litorisediminis</name>
    <dbReference type="NCBI Taxonomy" id="1156618"/>
    <lineage>
        <taxon>Bacteria</taxon>
        <taxon>Pseudomonadati</taxon>
        <taxon>Bacteroidota</taxon>
        <taxon>Flavobacteriia</taxon>
        <taxon>Flavobacteriales</taxon>
        <taxon>Flavobacteriaceae</taxon>
        <taxon>Winogradskyella</taxon>
    </lineage>
</organism>
<keyword evidence="1 3" id="KW-0732">Signal</keyword>